<dbReference type="AlphaFoldDB" id="A0A5K7ZTU7"/>
<dbReference type="RefSeq" id="WP_155323769.1">
    <property type="nucleotide sequence ID" value="NZ_AP021876.1"/>
</dbReference>
<sequence length="224" mass="24924">MPEKLTLNPLDRVLAEILRDRASRHVSAGRHLHALPLLRTLVLEFPDDQEARAALVDLYRELARLALEQADRPRAEAYLVDARKLAPDATLSISMPPGEETESSRDVAEDLRRVAHRVIDRHYPDQARWLDLAWRIFHDVDPWTLGKKTLAGALGAVGDTQDGQVAAQVAILLGVAARGCRHHISPKAVAEEIRKAGRQLGADGNLINRLVYQVLEWMGGDTRP</sequence>
<organism evidence="1 2">
    <name type="scientific">Desulfosarcina ovata subsp. sediminis</name>
    <dbReference type="NCBI Taxonomy" id="885957"/>
    <lineage>
        <taxon>Bacteria</taxon>
        <taxon>Pseudomonadati</taxon>
        <taxon>Thermodesulfobacteriota</taxon>
        <taxon>Desulfobacteria</taxon>
        <taxon>Desulfobacterales</taxon>
        <taxon>Desulfosarcinaceae</taxon>
        <taxon>Desulfosarcina</taxon>
    </lineage>
</organism>
<dbReference type="EMBL" id="AP021876">
    <property type="protein sequence ID" value="BBO83604.1"/>
    <property type="molecule type" value="Genomic_DNA"/>
</dbReference>
<gene>
    <name evidence="1" type="ORF">DSCO28_41700</name>
</gene>
<dbReference type="KEGG" id="dov:DSCO28_41700"/>
<reference evidence="1 2" key="1">
    <citation type="submission" date="2019-11" db="EMBL/GenBank/DDBJ databases">
        <title>Comparative genomics of hydrocarbon-degrading Desulfosarcina strains.</title>
        <authorList>
            <person name="Watanabe M."/>
            <person name="Kojima H."/>
            <person name="Fukui M."/>
        </authorList>
    </citation>
    <scope>NUCLEOTIDE SEQUENCE [LARGE SCALE GENOMIC DNA]</scope>
    <source>
        <strain evidence="1 2">28bB2T</strain>
    </source>
</reference>
<name>A0A5K7ZTU7_9BACT</name>
<accession>A0A5K7ZTU7</accession>
<protein>
    <submittedName>
        <fullName evidence="1">Uncharacterized protein</fullName>
    </submittedName>
</protein>
<evidence type="ECO:0000313" key="2">
    <source>
        <dbReference type="Proteomes" id="UP000425960"/>
    </source>
</evidence>
<dbReference type="Proteomes" id="UP000425960">
    <property type="component" value="Chromosome"/>
</dbReference>
<evidence type="ECO:0000313" key="1">
    <source>
        <dbReference type="EMBL" id="BBO83604.1"/>
    </source>
</evidence>
<proteinExistence type="predicted"/>